<evidence type="ECO:0000313" key="3">
    <source>
        <dbReference type="Proteomes" id="UP000252554"/>
    </source>
</evidence>
<sequence>MVQEPNLGYASRKGKQAAFIHQLLQAVMLAGHYAIIGPFQMELRGYVMLPKLPSCALVGLSCICSIAFAEPSKDELSEVMSTIDGAYDSLALLAYCNEEALYLQYAQSLQDAVFNYPGIDPQKAPAFLRRIDTMSMDELERMMLGRDKTDNAKLCTSAKAVVKKQMALFDNFIISR</sequence>
<accession>A0A365PNP0</accession>
<dbReference type="Proteomes" id="UP000683436">
    <property type="component" value="Chromosome"/>
</dbReference>
<reference evidence="1 4" key="2">
    <citation type="submission" date="2021-06" db="EMBL/GenBank/DDBJ databases">
        <title>Microbial metabolic specificity influences pelagic lipid remineralization.</title>
        <authorList>
            <person name="Behrendt L."/>
            <person name="Hunter J.E."/>
            <person name="Alcolombri U."/>
            <person name="Smriga S."/>
            <person name="Mincer T."/>
            <person name="Lowenstein D.P."/>
            <person name="Peaudecerf F.J."/>
            <person name="Fernandez V.I."/>
            <person name="Fredricks H."/>
            <person name="Almblad H."/>
            <person name="Harrison J.J."/>
            <person name="Stocker R."/>
            <person name="Van Mooy B.A.S."/>
        </authorList>
    </citation>
    <scope>NUCLEOTIDE SEQUENCE [LARGE SCALE GENOMIC DNA]</scope>
    <source>
        <strain evidence="1 4">A252</strain>
    </source>
</reference>
<organism evidence="2 3">
    <name type="scientific">Stutzerimonas zhaodongensis</name>
    <dbReference type="NCBI Taxonomy" id="1176257"/>
    <lineage>
        <taxon>Bacteria</taxon>
        <taxon>Pseudomonadati</taxon>
        <taxon>Pseudomonadota</taxon>
        <taxon>Gammaproteobacteria</taxon>
        <taxon>Pseudomonadales</taxon>
        <taxon>Pseudomonadaceae</taxon>
        <taxon>Stutzerimonas</taxon>
    </lineage>
</organism>
<evidence type="ECO:0000313" key="4">
    <source>
        <dbReference type="Proteomes" id="UP000683436"/>
    </source>
</evidence>
<keyword evidence="4" id="KW-1185">Reference proteome</keyword>
<evidence type="ECO:0000313" key="2">
    <source>
        <dbReference type="EMBL" id="RBA51211.1"/>
    </source>
</evidence>
<gene>
    <name evidence="2" type="ORF">DQ403_22575</name>
    <name evidence="1" type="ORF">KQ248_21685</name>
</gene>
<dbReference type="AlphaFoldDB" id="A0A365PNP0"/>
<proteinExistence type="predicted"/>
<name>A0A365PNP0_9GAMM</name>
<dbReference type="EMBL" id="CP076683">
    <property type="protein sequence ID" value="QWV17024.1"/>
    <property type="molecule type" value="Genomic_DNA"/>
</dbReference>
<reference evidence="2 3" key="1">
    <citation type="submission" date="2018-06" db="EMBL/GenBank/DDBJ databases">
        <title>Whole genome sequencing of four bacterial strains from South Shetland trench revealing bio-synthetic gene clusters.</title>
        <authorList>
            <person name="Abdel-Mageed W.M."/>
            <person name="Lehri B."/>
            <person name="Jarmusch S.A."/>
            <person name="Miranda K."/>
            <person name="Goodfellow M."/>
            <person name="Jaspars M."/>
            <person name="Karlyshev A.V."/>
        </authorList>
    </citation>
    <scope>NUCLEOTIDE SEQUENCE [LARGE SCALE GENOMIC DNA]</scope>
    <source>
        <strain evidence="2 3">SST2</strain>
    </source>
</reference>
<dbReference type="RefSeq" id="WP_128122020.1">
    <property type="nucleotide sequence ID" value="NZ_CP076683.1"/>
</dbReference>
<dbReference type="Proteomes" id="UP000252554">
    <property type="component" value="Unassembled WGS sequence"/>
</dbReference>
<dbReference type="EMBL" id="QNTV01000032">
    <property type="protein sequence ID" value="RBA51211.1"/>
    <property type="molecule type" value="Genomic_DNA"/>
</dbReference>
<protein>
    <submittedName>
        <fullName evidence="2">Uncharacterized protein</fullName>
    </submittedName>
</protein>
<evidence type="ECO:0000313" key="1">
    <source>
        <dbReference type="EMBL" id="QWV17024.1"/>
    </source>
</evidence>